<protein>
    <submittedName>
        <fullName evidence="3">PH domain-containing protein</fullName>
    </submittedName>
</protein>
<evidence type="ECO:0000259" key="2">
    <source>
        <dbReference type="Pfam" id="PF03703"/>
    </source>
</evidence>
<evidence type="ECO:0000313" key="3">
    <source>
        <dbReference type="EMBL" id="NMH98976.1"/>
    </source>
</evidence>
<feature type="transmembrane region" description="Helical" evidence="1">
    <location>
        <begin position="395"/>
        <end position="414"/>
    </location>
</feature>
<name>A0ABX1SBP0_9PSEU</name>
<dbReference type="EMBL" id="JAAXLA010000029">
    <property type="protein sequence ID" value="NMH98976.1"/>
    <property type="molecule type" value="Genomic_DNA"/>
</dbReference>
<dbReference type="InterPro" id="IPR014529">
    <property type="entry name" value="UCP026631"/>
</dbReference>
<comment type="caution">
    <text evidence="3">The sequence shown here is derived from an EMBL/GenBank/DDBJ whole genome shotgun (WGS) entry which is preliminary data.</text>
</comment>
<feature type="domain" description="YdbS-like PH" evidence="2">
    <location>
        <begin position="417"/>
        <end position="487"/>
    </location>
</feature>
<feature type="transmembrane region" description="Helical" evidence="1">
    <location>
        <begin position="371"/>
        <end position="389"/>
    </location>
</feature>
<dbReference type="InterPro" id="IPR005182">
    <property type="entry name" value="YdbS-like_PH"/>
</dbReference>
<organism evidence="3 4">
    <name type="scientific">Pseudonocardia acidicola</name>
    <dbReference type="NCBI Taxonomy" id="2724939"/>
    <lineage>
        <taxon>Bacteria</taxon>
        <taxon>Bacillati</taxon>
        <taxon>Actinomycetota</taxon>
        <taxon>Actinomycetes</taxon>
        <taxon>Pseudonocardiales</taxon>
        <taxon>Pseudonocardiaceae</taxon>
        <taxon>Pseudonocardia</taxon>
    </lineage>
</organism>
<dbReference type="RefSeq" id="WP_169382416.1">
    <property type="nucleotide sequence ID" value="NZ_JAAXLA010000029.1"/>
</dbReference>
<reference evidence="3 4" key="1">
    <citation type="submission" date="2020-04" db="EMBL/GenBank/DDBJ databases">
        <authorList>
            <person name="Klaysubun C."/>
            <person name="Duangmal K."/>
            <person name="Lipun K."/>
        </authorList>
    </citation>
    <scope>NUCLEOTIDE SEQUENCE [LARGE SCALE GENOMIC DNA]</scope>
    <source>
        <strain evidence="3 4">K10HN5</strain>
    </source>
</reference>
<evidence type="ECO:0000256" key="1">
    <source>
        <dbReference type="SAM" id="Phobius"/>
    </source>
</evidence>
<keyword evidence="1" id="KW-0812">Transmembrane</keyword>
<keyword evidence="4" id="KW-1185">Reference proteome</keyword>
<dbReference type="Proteomes" id="UP000820669">
    <property type="component" value="Unassembled WGS sequence"/>
</dbReference>
<keyword evidence="1" id="KW-1133">Transmembrane helix</keyword>
<dbReference type="PANTHER" id="PTHR34473:SF2">
    <property type="entry name" value="UPF0699 TRANSMEMBRANE PROTEIN YDBT"/>
    <property type="match status" value="1"/>
</dbReference>
<dbReference type="PANTHER" id="PTHR34473">
    <property type="entry name" value="UPF0699 TRANSMEMBRANE PROTEIN YDBS"/>
    <property type="match status" value="1"/>
</dbReference>
<evidence type="ECO:0000313" key="4">
    <source>
        <dbReference type="Proteomes" id="UP000820669"/>
    </source>
</evidence>
<sequence>MIDAEEGPEEGWTPLDRRTVAVTAVLITGAAAGAGIPAIIGIAAGRSVGFALAWVLPAAAALVVSGALYDEVRWRRTRYRIGPSRVDLQTGLLVRTRRSLPLDRVRSVDITAGPLLRAFGLVVVRIGTGQHGGTGERTLELRPVEREEGDRLRTVLLDRVRSAGGCSAEAADGRLAWLDPRWVRFAPLSFATPLLGVAAVVALLQIADRFGLQNSQLTEVVQVLDGLPLVAVGVLLAVVVLLVGVLGSLGLFAEMWWNYRLDREPGGTLRVRRGLLTTRSISLEECRLRGVELVEPLGGRLAGAARVDAVTTGLTSGKDDRTTEHTTLLPAAPRPLAHRVAAVVLGEPVSPTASVRLAAHPPAARQRRLRWALAAVAVPVLVLAALGLLVTDVLLMPAGIVAVLAGPVAVVLALDAYRNLGHGITGGYLVMRSGTIRRRTVALQRNGIIGLTAKQSIFQRRSGLITITATTAAGAGAFSAYDVDASAGLRFAEEAVPDLLGPFLECDGSAPLLARRV</sequence>
<accession>A0ABX1SBP0</accession>
<dbReference type="Pfam" id="PF03703">
    <property type="entry name" value="bPH_2"/>
    <property type="match status" value="2"/>
</dbReference>
<feature type="domain" description="YdbS-like PH" evidence="2">
    <location>
        <begin position="74"/>
        <end position="149"/>
    </location>
</feature>
<keyword evidence="1" id="KW-0472">Membrane</keyword>
<feature type="transmembrane region" description="Helical" evidence="1">
    <location>
        <begin position="50"/>
        <end position="69"/>
    </location>
</feature>
<feature type="transmembrane region" description="Helical" evidence="1">
    <location>
        <begin position="227"/>
        <end position="253"/>
    </location>
</feature>
<dbReference type="PIRSF" id="PIRSF026631">
    <property type="entry name" value="UCP026631"/>
    <property type="match status" value="1"/>
</dbReference>
<proteinExistence type="predicted"/>
<feature type="transmembrane region" description="Helical" evidence="1">
    <location>
        <begin position="20"/>
        <end position="44"/>
    </location>
</feature>
<gene>
    <name evidence="3" type="ORF">HF526_16910</name>
</gene>
<feature type="transmembrane region" description="Helical" evidence="1">
    <location>
        <begin position="185"/>
        <end position="207"/>
    </location>
</feature>